<reference evidence="2" key="1">
    <citation type="journal article" date="2019" name="Int. J. Syst. Evol. Microbiol.">
        <title>The Global Catalogue of Microorganisms (GCM) 10K type strain sequencing project: providing services to taxonomists for standard genome sequencing and annotation.</title>
        <authorList>
            <consortium name="The Broad Institute Genomics Platform"/>
            <consortium name="The Broad Institute Genome Sequencing Center for Infectious Disease"/>
            <person name="Wu L."/>
            <person name="Ma J."/>
        </authorList>
    </citation>
    <scope>NUCLEOTIDE SEQUENCE [LARGE SCALE GENOMIC DNA]</scope>
    <source>
        <strain evidence="2">CECT 8472</strain>
    </source>
</reference>
<dbReference type="RefSeq" id="WP_382419903.1">
    <property type="nucleotide sequence ID" value="NZ_JBHSCW010000001.1"/>
</dbReference>
<gene>
    <name evidence="1" type="ORF">ACFOW6_00105</name>
</gene>
<dbReference type="Proteomes" id="UP001595799">
    <property type="component" value="Unassembled WGS sequence"/>
</dbReference>
<proteinExistence type="predicted"/>
<accession>A0ABV8UH21</accession>
<dbReference type="EMBL" id="JBHSCW010000001">
    <property type="protein sequence ID" value="MFC4349936.1"/>
    <property type="molecule type" value="Genomic_DNA"/>
</dbReference>
<evidence type="ECO:0000313" key="1">
    <source>
        <dbReference type="EMBL" id="MFC4349936.1"/>
    </source>
</evidence>
<dbReference type="Pfam" id="PF07310">
    <property type="entry name" value="PAS_5"/>
    <property type="match status" value="1"/>
</dbReference>
<name>A0ABV8UH21_9PROT</name>
<keyword evidence="2" id="KW-1185">Reference proteome</keyword>
<protein>
    <submittedName>
        <fullName evidence="1">PAS domain-containing protein</fullName>
    </submittedName>
</protein>
<evidence type="ECO:0000313" key="2">
    <source>
        <dbReference type="Proteomes" id="UP001595799"/>
    </source>
</evidence>
<comment type="caution">
    <text evidence="1">The sequence shown here is derived from an EMBL/GenBank/DDBJ whole genome shotgun (WGS) entry which is preliminary data.</text>
</comment>
<dbReference type="InterPro" id="IPR009922">
    <property type="entry name" value="DUF1457"/>
</dbReference>
<organism evidence="1 2">
    <name type="scientific">Fodinicurvata halophila</name>
    <dbReference type="NCBI Taxonomy" id="1419723"/>
    <lineage>
        <taxon>Bacteria</taxon>
        <taxon>Pseudomonadati</taxon>
        <taxon>Pseudomonadota</taxon>
        <taxon>Alphaproteobacteria</taxon>
        <taxon>Rhodospirillales</taxon>
        <taxon>Rhodovibrionaceae</taxon>
        <taxon>Fodinicurvata</taxon>
    </lineage>
</organism>
<sequence>MWPFRNLHWNSGRNPAVFYSDSMPEESNSFFRQSLPHARFIRLLDYWCSKRGSGVPRKTDIDPVEIPALLPFIQIHARQENGRYLCRLSGTAMVEALDMETTGRCLDEFLPERHLKSRTKILDRSLHSGMPIFYTGRLALPGREFLPFRRLILPLSTSGIEADCALTLATVETVGSQAMEKAPPAGISFQVEARPSDLTLPGMTPALS</sequence>